<comment type="similarity">
    <text evidence="1 3">Belongs to the short-chain dehydrogenases/reductases (SDR) family.</text>
</comment>
<dbReference type="GO" id="GO:0016491">
    <property type="term" value="F:oxidoreductase activity"/>
    <property type="evidence" value="ECO:0007669"/>
    <property type="project" value="UniProtKB-KW"/>
</dbReference>
<dbReference type="InterPro" id="IPR002347">
    <property type="entry name" value="SDR_fam"/>
</dbReference>
<accession>A0A1Z4N9U5</accession>
<dbReference type="PRINTS" id="PR00081">
    <property type="entry name" value="GDHRDH"/>
</dbReference>
<evidence type="ECO:0000256" key="1">
    <source>
        <dbReference type="ARBA" id="ARBA00006484"/>
    </source>
</evidence>
<dbReference type="EMBL" id="AP018248">
    <property type="protein sequence ID" value="BAZ02455.1"/>
    <property type="molecule type" value="Genomic_DNA"/>
</dbReference>
<dbReference type="Proteomes" id="UP000218785">
    <property type="component" value="Chromosome"/>
</dbReference>
<dbReference type="Pfam" id="PF00106">
    <property type="entry name" value="adh_short"/>
    <property type="match status" value="1"/>
</dbReference>
<gene>
    <name evidence="4" type="ORF">NIES37_64680</name>
</gene>
<dbReference type="AlphaFoldDB" id="A0A1Z4N9U5"/>
<organism evidence="4 5">
    <name type="scientific">Tolypothrix tenuis PCC 7101</name>
    <dbReference type="NCBI Taxonomy" id="231146"/>
    <lineage>
        <taxon>Bacteria</taxon>
        <taxon>Bacillati</taxon>
        <taxon>Cyanobacteriota</taxon>
        <taxon>Cyanophyceae</taxon>
        <taxon>Nostocales</taxon>
        <taxon>Tolypothrichaceae</taxon>
        <taxon>Tolypothrix</taxon>
    </lineage>
</organism>
<evidence type="ECO:0000313" key="4">
    <source>
        <dbReference type="EMBL" id="BAZ02455.1"/>
    </source>
</evidence>
<sequence length="269" mass="29484">MNNTPKSPRQKTALITGAASGIGYQLAYIFGRNNYNLVLVDKNADKLAEIASDFAQKFNIVVKTFAKDLSIPTSPTEIFTELQQSSIKVDVLVNNAGFGTYGVFAETDLTTELNMLQVNIVSLTHLTKLFLKDMVEQGYGKILNVASVAAFQPGPLMAVYFATKAYVLSFSEAIAQELEGTGVSVTVLCPGPTATEFQKTAAMEDSKIASVNRMMNTERVAKIGYRSLMANKTVVIPGLRNRILTESVRFTPRKLVTKVVKSMHELKNR</sequence>
<dbReference type="SUPFAM" id="SSF51735">
    <property type="entry name" value="NAD(P)-binding Rossmann-fold domains"/>
    <property type="match status" value="1"/>
</dbReference>
<keyword evidence="2" id="KW-0560">Oxidoreductase</keyword>
<dbReference type="RefSeq" id="WP_096582702.1">
    <property type="nucleotide sequence ID" value="NZ_CAWNJS010000001.1"/>
</dbReference>
<name>A0A1Z4N9U5_9CYAN</name>
<dbReference type="KEGG" id="ttq:NIES37_64680"/>
<dbReference type="PANTHER" id="PTHR44196:SF2">
    <property type="entry name" value="SHORT-CHAIN DEHYDROGENASE-RELATED"/>
    <property type="match status" value="1"/>
</dbReference>
<evidence type="ECO:0000313" key="5">
    <source>
        <dbReference type="Proteomes" id="UP000218785"/>
    </source>
</evidence>
<dbReference type="PIRSF" id="PIRSF000126">
    <property type="entry name" value="11-beta-HSD1"/>
    <property type="match status" value="1"/>
</dbReference>
<dbReference type="CDD" id="cd05233">
    <property type="entry name" value="SDR_c"/>
    <property type="match status" value="1"/>
</dbReference>
<keyword evidence="5" id="KW-1185">Reference proteome</keyword>
<evidence type="ECO:0000256" key="3">
    <source>
        <dbReference type="RuleBase" id="RU000363"/>
    </source>
</evidence>
<dbReference type="GO" id="GO:0016020">
    <property type="term" value="C:membrane"/>
    <property type="evidence" value="ECO:0007669"/>
    <property type="project" value="TreeGrafter"/>
</dbReference>
<dbReference type="InterPro" id="IPR036291">
    <property type="entry name" value="NAD(P)-bd_dom_sf"/>
</dbReference>
<evidence type="ECO:0000256" key="2">
    <source>
        <dbReference type="ARBA" id="ARBA00023002"/>
    </source>
</evidence>
<reference evidence="4 5" key="1">
    <citation type="submission" date="2017-06" db="EMBL/GenBank/DDBJ databases">
        <title>Genome sequencing of cyanobaciteial culture collection at National Institute for Environmental Studies (NIES).</title>
        <authorList>
            <person name="Hirose Y."/>
            <person name="Shimura Y."/>
            <person name="Fujisawa T."/>
            <person name="Nakamura Y."/>
            <person name="Kawachi M."/>
        </authorList>
    </citation>
    <scope>NUCLEOTIDE SEQUENCE [LARGE SCALE GENOMIC DNA]</scope>
    <source>
        <strain evidence="4 5">NIES-37</strain>
    </source>
</reference>
<dbReference type="PRINTS" id="PR00080">
    <property type="entry name" value="SDRFAMILY"/>
</dbReference>
<protein>
    <submittedName>
        <fullName evidence="4">Short-chain dehydrogenase/reductase SDR</fullName>
    </submittedName>
</protein>
<dbReference type="PANTHER" id="PTHR44196">
    <property type="entry name" value="DEHYDROGENASE/REDUCTASE SDR FAMILY MEMBER 7B"/>
    <property type="match status" value="1"/>
</dbReference>
<proteinExistence type="inferred from homology"/>
<dbReference type="Gene3D" id="3.40.50.720">
    <property type="entry name" value="NAD(P)-binding Rossmann-like Domain"/>
    <property type="match status" value="1"/>
</dbReference>